<evidence type="ECO:0000313" key="3">
    <source>
        <dbReference type="Proteomes" id="UP000735302"/>
    </source>
</evidence>
<keyword evidence="3" id="KW-1185">Reference proteome</keyword>
<accession>A0AAV4A9V6</accession>
<organism evidence="2 3">
    <name type="scientific">Plakobranchus ocellatus</name>
    <dbReference type="NCBI Taxonomy" id="259542"/>
    <lineage>
        <taxon>Eukaryota</taxon>
        <taxon>Metazoa</taxon>
        <taxon>Spiralia</taxon>
        <taxon>Lophotrochozoa</taxon>
        <taxon>Mollusca</taxon>
        <taxon>Gastropoda</taxon>
        <taxon>Heterobranchia</taxon>
        <taxon>Euthyneura</taxon>
        <taxon>Panpulmonata</taxon>
        <taxon>Sacoglossa</taxon>
        <taxon>Placobranchoidea</taxon>
        <taxon>Plakobranchidae</taxon>
        <taxon>Plakobranchus</taxon>
    </lineage>
</organism>
<dbReference type="Proteomes" id="UP000735302">
    <property type="component" value="Unassembled WGS sequence"/>
</dbReference>
<name>A0AAV4A9V6_9GAST</name>
<dbReference type="EMBL" id="BLXT01003734">
    <property type="protein sequence ID" value="GFO03982.1"/>
    <property type="molecule type" value="Genomic_DNA"/>
</dbReference>
<dbReference type="AlphaFoldDB" id="A0AAV4A9V6"/>
<sequence length="110" mass="12308">MSGQDGKGPGRVGSQCVRQKDKVRREEDTPGWPLRGRTQFATKFLFTQLVHNKVISDFPEPPQSEVGGGLTLAAMRPFKFQGKLAIYCTTSASRFPSNRRTFSTHLLRPI</sequence>
<protein>
    <submittedName>
        <fullName evidence="2">Uncharacterized protein</fullName>
    </submittedName>
</protein>
<proteinExistence type="predicted"/>
<evidence type="ECO:0000256" key="1">
    <source>
        <dbReference type="SAM" id="MobiDB-lite"/>
    </source>
</evidence>
<reference evidence="2 3" key="1">
    <citation type="journal article" date="2021" name="Elife">
        <title>Chloroplast acquisition without the gene transfer in kleptoplastic sea slugs, Plakobranchus ocellatus.</title>
        <authorList>
            <person name="Maeda T."/>
            <person name="Takahashi S."/>
            <person name="Yoshida T."/>
            <person name="Shimamura S."/>
            <person name="Takaki Y."/>
            <person name="Nagai Y."/>
            <person name="Toyoda A."/>
            <person name="Suzuki Y."/>
            <person name="Arimoto A."/>
            <person name="Ishii H."/>
            <person name="Satoh N."/>
            <person name="Nishiyama T."/>
            <person name="Hasebe M."/>
            <person name="Maruyama T."/>
            <person name="Minagawa J."/>
            <person name="Obokata J."/>
            <person name="Shigenobu S."/>
        </authorList>
    </citation>
    <scope>NUCLEOTIDE SEQUENCE [LARGE SCALE GENOMIC DNA]</scope>
</reference>
<feature type="region of interest" description="Disordered" evidence="1">
    <location>
        <begin position="1"/>
        <end position="34"/>
    </location>
</feature>
<feature type="compositionally biased region" description="Gly residues" evidence="1">
    <location>
        <begin position="1"/>
        <end position="11"/>
    </location>
</feature>
<comment type="caution">
    <text evidence="2">The sequence shown here is derived from an EMBL/GenBank/DDBJ whole genome shotgun (WGS) entry which is preliminary data.</text>
</comment>
<feature type="compositionally biased region" description="Basic and acidic residues" evidence="1">
    <location>
        <begin position="18"/>
        <end position="28"/>
    </location>
</feature>
<evidence type="ECO:0000313" key="2">
    <source>
        <dbReference type="EMBL" id="GFO03982.1"/>
    </source>
</evidence>
<gene>
    <name evidence="2" type="ORF">PoB_003048700</name>
</gene>